<feature type="coiled-coil region" evidence="1">
    <location>
        <begin position="631"/>
        <end position="665"/>
    </location>
</feature>
<organism evidence="3 4">
    <name type="scientific">Phytophthora fragariaefolia</name>
    <dbReference type="NCBI Taxonomy" id="1490495"/>
    <lineage>
        <taxon>Eukaryota</taxon>
        <taxon>Sar</taxon>
        <taxon>Stramenopiles</taxon>
        <taxon>Oomycota</taxon>
        <taxon>Peronosporomycetes</taxon>
        <taxon>Peronosporales</taxon>
        <taxon>Peronosporaceae</taxon>
        <taxon>Phytophthora</taxon>
    </lineage>
</organism>
<comment type="caution">
    <text evidence="3">The sequence shown here is derived from an EMBL/GenBank/DDBJ whole genome shotgun (WGS) entry which is preliminary data.</text>
</comment>
<dbReference type="Proteomes" id="UP001165121">
    <property type="component" value="Unassembled WGS sequence"/>
</dbReference>
<protein>
    <submittedName>
        <fullName evidence="3">Unnamed protein product</fullName>
    </submittedName>
</protein>
<name>A0A9W7D1C1_9STRA</name>
<feature type="compositionally biased region" description="Basic and acidic residues" evidence="2">
    <location>
        <begin position="139"/>
        <end position="183"/>
    </location>
</feature>
<gene>
    <name evidence="3" type="ORF">Pfra01_002101900</name>
</gene>
<reference evidence="3" key="1">
    <citation type="submission" date="2023-04" db="EMBL/GenBank/DDBJ databases">
        <title>Phytophthora fragariaefolia NBRC 109709.</title>
        <authorList>
            <person name="Ichikawa N."/>
            <person name="Sato H."/>
            <person name="Tonouchi N."/>
        </authorList>
    </citation>
    <scope>NUCLEOTIDE SEQUENCE</scope>
    <source>
        <strain evidence="3">NBRC 109709</strain>
    </source>
</reference>
<dbReference type="OrthoDB" id="417450at2759"/>
<sequence length="743" mass="81389">MLLAPVAKPSFLEYGGLAHTQVQPLQVLSNLADSIGGEVGTWAPPVDNLRDRTLRDAWTDYDGILESLPVGVTNFDDGLQDPNCDYDEDMGSTFTAGGNVSSVSGADYDSRGNLRNGFVALLLSDNSDGDGVCGDDDEARSNGDGVRDDGDGVRGDGDGVRGDDRDVHRDTAGDVEHGWRELSDDAQNLGDGEHEVLVGGGDGEHGGDEHDEAELDDERHEDDPSTVDGRLSLELDQLIVEAAEKMLRQTPRNSIDTWVLYRRLLRYRLYIIGRDRRFHGYLLYGDPAYGQTDVISSPFDKMGATREEIEVNGSLSKVRISVEWMFGKIIGEWAMMDFKRKMSIGNVPAGMLYGQKVSLANLQFTNLRRDSKRRKIRGQKVSNIIFYNNSIQETWVLCILAIIPTRRKYLRGTGIHVLHCYARNEALRFRISVAMSTSPSELLVTVVFGKRSTRVALPAQAPRALALLQSELCACFQLEPTFQRLVLRGRDVVSASQLSDGCKLLLLRSRAFHEQPNASKAVAGSATACSIDPPAVPTNAASKAAPGAPEMDANELEDGLLLVQVLRGKSRYDAIFPLSGNVLDVKKKVSAVLGLSSPQALRLVVKGKTPKDETELHTLATKRTVKAMALLHARQHEVQEKEEELRELLNDLARAQAALQRVQRQMARNFTSREESLFELSRVLDEGQRIAANLELVKQHLGESKATGPRASEQTIAAVTQAIGEATELAGAAQGLLETHSTV</sequence>
<feature type="region of interest" description="Disordered" evidence="2">
    <location>
        <begin position="126"/>
        <end position="228"/>
    </location>
</feature>
<accession>A0A9W7D1C1</accession>
<keyword evidence="4" id="KW-1185">Reference proteome</keyword>
<evidence type="ECO:0000256" key="1">
    <source>
        <dbReference type="SAM" id="Coils"/>
    </source>
</evidence>
<dbReference type="AlphaFoldDB" id="A0A9W7D1C1"/>
<keyword evidence="1" id="KW-0175">Coiled coil</keyword>
<evidence type="ECO:0000313" key="4">
    <source>
        <dbReference type="Proteomes" id="UP001165121"/>
    </source>
</evidence>
<feature type="compositionally biased region" description="Basic and acidic residues" evidence="2">
    <location>
        <begin position="191"/>
        <end position="208"/>
    </location>
</feature>
<dbReference type="EMBL" id="BSXT01002944">
    <property type="protein sequence ID" value="GMF51745.1"/>
    <property type="molecule type" value="Genomic_DNA"/>
</dbReference>
<evidence type="ECO:0000256" key="2">
    <source>
        <dbReference type="SAM" id="MobiDB-lite"/>
    </source>
</evidence>
<proteinExistence type="predicted"/>
<evidence type="ECO:0000313" key="3">
    <source>
        <dbReference type="EMBL" id="GMF51745.1"/>
    </source>
</evidence>